<gene>
    <name evidence="1" type="primary">36</name>
    <name evidence="1" type="ORF">SEA_MORGANA_36</name>
</gene>
<evidence type="ECO:0000313" key="1">
    <source>
        <dbReference type="EMBL" id="XAO35470.1"/>
    </source>
</evidence>
<evidence type="ECO:0000313" key="2">
    <source>
        <dbReference type="Proteomes" id="UP001494874"/>
    </source>
</evidence>
<name>A0AAX4RCS3_9CAUD</name>
<keyword evidence="2" id="KW-1185">Reference proteome</keyword>
<sequence length="248" mass="26532">MYDPWADIAARYPHITVDRTRSLGDGLFGEWVGDTIYLDRDLSPEQARCTLTHEIVHLDRGVPCDVDDPAEEAIVEGIAARKLIDMSDYVDIVVRMTLNNFQQIADELDVDTTMLAMRVTDFSPAEYSRKGLLKMAKLRHHLATDIGYKIPAVSSTMTTGAEPLMHDDEVAAGLANAAEAPTPSEIAFADEALAAARAVLAHAGDPRSIIETIAAHTARASAAGGLAPTADGTTPTPLLRLLDGGVTA</sequence>
<dbReference type="EMBL" id="PP537962">
    <property type="protein sequence ID" value="XAO35470.1"/>
    <property type="molecule type" value="Genomic_DNA"/>
</dbReference>
<accession>A0AAX4RCS3</accession>
<protein>
    <submittedName>
        <fullName evidence="1">IrrE-like protein</fullName>
    </submittedName>
</protein>
<reference evidence="1 2" key="1">
    <citation type="submission" date="2024-03" db="EMBL/GenBank/DDBJ databases">
        <authorList>
            <person name="Shriver K.J."/>
            <person name="Jarquin D.M."/>
            <person name="Bolanos-Abarca L."/>
            <person name="Cohen Z.M."/>
            <person name="Hayes E."/>
            <person name="Mustafa Y."/>
            <person name="Pacheco-Mendoza M."/>
            <person name="Broussard A.C."/>
            <person name="Fogarty M.P."/>
            <person name="Ko C."/>
            <person name="Russell D.A."/>
            <person name="Jacobs-Sera D."/>
            <person name="Hatfull G.F."/>
        </authorList>
    </citation>
    <scope>NUCLEOTIDE SEQUENCE [LARGE SCALE GENOMIC DNA]</scope>
</reference>
<proteinExistence type="predicted"/>
<dbReference type="Proteomes" id="UP001494874">
    <property type="component" value="Segment"/>
</dbReference>
<organism evidence="1 2">
    <name type="scientific">Gordonia phage Morgana</name>
    <dbReference type="NCBI Taxonomy" id="3137292"/>
    <lineage>
        <taxon>Viruses</taxon>
        <taxon>Duplodnaviria</taxon>
        <taxon>Heunggongvirae</taxon>
        <taxon>Uroviricota</taxon>
        <taxon>Caudoviricetes</taxon>
        <taxon>Kruegerviridae</taxon>
        <taxon>Cafassovirus</taxon>
        <taxon>Cafassovirus morgana</taxon>
    </lineage>
</organism>